<organism evidence="1 2">
    <name type="scientific">Xenorhabdus budapestensis</name>
    <dbReference type="NCBI Taxonomy" id="290110"/>
    <lineage>
        <taxon>Bacteria</taxon>
        <taxon>Pseudomonadati</taxon>
        <taxon>Pseudomonadota</taxon>
        <taxon>Gammaproteobacteria</taxon>
        <taxon>Enterobacterales</taxon>
        <taxon>Morganellaceae</taxon>
        <taxon>Xenorhabdus</taxon>
    </lineage>
</organism>
<proteinExistence type="predicted"/>
<dbReference type="Proteomes" id="UP000225833">
    <property type="component" value="Unassembled WGS sequence"/>
</dbReference>
<sequence length="54" mass="5964">MAITKAMTSDDATPFLNTERFSIIIRLTCAHDLALPADKTRHRCCPEPVFADAS</sequence>
<dbReference type="EMBL" id="NIBS01000010">
    <property type="protein sequence ID" value="PHM27554.1"/>
    <property type="molecule type" value="Genomic_DNA"/>
</dbReference>
<evidence type="ECO:0000313" key="1">
    <source>
        <dbReference type="EMBL" id="PHM27554.1"/>
    </source>
</evidence>
<reference evidence="1 2" key="1">
    <citation type="journal article" date="2017" name="Nat. Microbiol.">
        <title>Natural product diversity associated with the nematode symbionts Photorhabdus and Xenorhabdus.</title>
        <authorList>
            <person name="Tobias N.J."/>
            <person name="Wolff H."/>
            <person name="Djahanschiri B."/>
            <person name="Grundmann F."/>
            <person name="Kronenwerth M."/>
            <person name="Shi Y.M."/>
            <person name="Simonyi S."/>
            <person name="Grun P."/>
            <person name="Shapiro-Ilan D."/>
            <person name="Pidot S.J."/>
            <person name="Stinear T.P."/>
            <person name="Ebersberger I."/>
            <person name="Bode H.B."/>
        </authorList>
    </citation>
    <scope>NUCLEOTIDE SEQUENCE [LARGE SCALE GENOMIC DNA]</scope>
    <source>
        <strain evidence="1 2">DSM 16342</strain>
    </source>
</reference>
<evidence type="ECO:0000313" key="2">
    <source>
        <dbReference type="Proteomes" id="UP000225833"/>
    </source>
</evidence>
<comment type="caution">
    <text evidence="1">The sequence shown here is derived from an EMBL/GenBank/DDBJ whole genome shotgun (WGS) entry which is preliminary data.</text>
</comment>
<gene>
    <name evidence="1" type="ORF">Xbud_02131</name>
</gene>
<protein>
    <submittedName>
        <fullName evidence="1">Uncharacterized protein</fullName>
    </submittedName>
</protein>
<dbReference type="AlphaFoldDB" id="A0A2D0IZX5"/>
<name>A0A2D0IZX5_XENBU</name>
<accession>A0A2D0IZX5</accession>